<accession>A0A2W1L7H6</accession>
<dbReference type="PANTHER" id="PTHR41328:SF2">
    <property type="entry name" value="TERMINASE SMALL SUBUNIT"/>
    <property type="match status" value="1"/>
</dbReference>
<keyword evidence="2" id="KW-0231">Viral genome packaging</keyword>
<dbReference type="RefSeq" id="WP_111146855.1">
    <property type="nucleotide sequence ID" value="NZ_QKRB01000044.1"/>
</dbReference>
<gene>
    <name evidence="3" type="ORF">DNH61_11745</name>
</gene>
<evidence type="ECO:0000256" key="1">
    <source>
        <dbReference type="ARBA" id="ARBA00022612"/>
    </source>
</evidence>
<evidence type="ECO:0000313" key="3">
    <source>
        <dbReference type="EMBL" id="PZD95226.1"/>
    </source>
</evidence>
<dbReference type="Pfam" id="PF03592">
    <property type="entry name" value="Terminase_2"/>
    <property type="match status" value="1"/>
</dbReference>
<dbReference type="EMBL" id="QKRB01000044">
    <property type="protein sequence ID" value="PZD95226.1"/>
    <property type="molecule type" value="Genomic_DNA"/>
</dbReference>
<organism evidence="3 4">
    <name type="scientific">Paenibacillus sambharensis</name>
    <dbReference type="NCBI Taxonomy" id="1803190"/>
    <lineage>
        <taxon>Bacteria</taxon>
        <taxon>Bacillati</taxon>
        <taxon>Bacillota</taxon>
        <taxon>Bacilli</taxon>
        <taxon>Bacillales</taxon>
        <taxon>Paenibacillaceae</taxon>
        <taxon>Paenibacillus</taxon>
    </lineage>
</organism>
<dbReference type="Gene3D" id="1.10.10.1400">
    <property type="entry name" value="Terminase, small subunit, N-terminal DNA-binding domain, HTH motif"/>
    <property type="match status" value="1"/>
</dbReference>
<evidence type="ECO:0000256" key="2">
    <source>
        <dbReference type="ARBA" id="ARBA00023219"/>
    </source>
</evidence>
<comment type="caution">
    <text evidence="3">The sequence shown here is derived from an EMBL/GenBank/DDBJ whole genome shotgun (WGS) entry which is preliminary data.</text>
</comment>
<dbReference type="InterPro" id="IPR052404">
    <property type="entry name" value="SPP1-like_terminase"/>
</dbReference>
<keyword evidence="4" id="KW-1185">Reference proteome</keyword>
<dbReference type="PANTHER" id="PTHR41328">
    <property type="entry name" value="TERMINASE SMALL SUBUNIT-RELATED"/>
    <property type="match status" value="1"/>
</dbReference>
<reference evidence="3 4" key="1">
    <citation type="submission" date="2018-06" db="EMBL/GenBank/DDBJ databases">
        <title>Paenibacillus imtechensis sp. nov.</title>
        <authorList>
            <person name="Pinnaka A.K."/>
            <person name="Singh H."/>
            <person name="Kaur M."/>
        </authorList>
    </citation>
    <scope>NUCLEOTIDE SEQUENCE [LARGE SCALE GENOMIC DNA]</scope>
    <source>
        <strain evidence="3 4">SMB1</strain>
    </source>
</reference>
<name>A0A2W1L7H6_9BACL</name>
<evidence type="ECO:0000313" key="4">
    <source>
        <dbReference type="Proteomes" id="UP000249522"/>
    </source>
</evidence>
<dbReference type="InterPro" id="IPR005335">
    <property type="entry name" value="Terminase_ssu"/>
</dbReference>
<proteinExistence type="predicted"/>
<keyword evidence="1" id="KW-1188">Viral release from host cell</keyword>
<dbReference type="InterPro" id="IPR038713">
    <property type="entry name" value="Terminase_Gp1_N_sf"/>
</dbReference>
<sequence length="185" mass="20748">MAALTDKQKLFAQEYLIDLNATQAAIRAGYSEKTARAIGAENLTKPDIQELIQQLMVERSKRTEITADMVLREYAKIGFSNISDYLKVEQQEVIVGFEGDAENGKSPVRQMVQMVRIYDTDTVAREKLDAVAEIKQTKEGIALKLHDKKGALDSIARHLGMFTDKVEHSGKVTLSYEDQLAELIE</sequence>
<dbReference type="OrthoDB" id="7358785at2"/>
<protein>
    <submittedName>
        <fullName evidence="3">Terminase small subunit</fullName>
    </submittedName>
</protein>
<dbReference type="AlphaFoldDB" id="A0A2W1L7H6"/>
<dbReference type="GO" id="GO:0051276">
    <property type="term" value="P:chromosome organization"/>
    <property type="evidence" value="ECO:0007669"/>
    <property type="project" value="InterPro"/>
</dbReference>
<dbReference type="Proteomes" id="UP000249522">
    <property type="component" value="Unassembled WGS sequence"/>
</dbReference>